<reference evidence="3 4" key="1">
    <citation type="submission" date="2021-09" db="EMBL/GenBank/DDBJ databases">
        <title>Genomic insights and catalytic innovation underlie evolution of tropane alkaloids biosynthesis.</title>
        <authorList>
            <person name="Wang Y.-J."/>
            <person name="Tian T."/>
            <person name="Huang J.-P."/>
            <person name="Huang S.-X."/>
        </authorList>
    </citation>
    <scope>NUCLEOTIDE SEQUENCE [LARGE SCALE GENOMIC DNA]</scope>
    <source>
        <strain evidence="3">KIB-2018</strain>
        <tissue evidence="3">Leaf</tissue>
    </source>
</reference>
<keyword evidence="4" id="KW-1185">Reference proteome</keyword>
<organism evidence="3 4">
    <name type="scientific">Erythroxylum novogranatense</name>
    <dbReference type="NCBI Taxonomy" id="1862640"/>
    <lineage>
        <taxon>Eukaryota</taxon>
        <taxon>Viridiplantae</taxon>
        <taxon>Streptophyta</taxon>
        <taxon>Embryophyta</taxon>
        <taxon>Tracheophyta</taxon>
        <taxon>Spermatophyta</taxon>
        <taxon>Magnoliopsida</taxon>
        <taxon>eudicotyledons</taxon>
        <taxon>Gunneridae</taxon>
        <taxon>Pentapetalae</taxon>
        <taxon>rosids</taxon>
        <taxon>fabids</taxon>
        <taxon>Malpighiales</taxon>
        <taxon>Erythroxylaceae</taxon>
        <taxon>Erythroxylum</taxon>
    </lineage>
</organism>
<evidence type="ECO:0000256" key="1">
    <source>
        <dbReference type="ARBA" id="ARBA00004496"/>
    </source>
</evidence>
<gene>
    <name evidence="3" type="ORF">K2173_007813</name>
</gene>
<dbReference type="GO" id="GO:0005819">
    <property type="term" value="C:spindle"/>
    <property type="evidence" value="ECO:0007669"/>
    <property type="project" value="TreeGrafter"/>
</dbReference>
<dbReference type="Gene3D" id="1.10.238.10">
    <property type="entry name" value="EF-hand"/>
    <property type="match status" value="1"/>
</dbReference>
<dbReference type="EMBL" id="JAIWQS010000004">
    <property type="protein sequence ID" value="KAJ8766746.1"/>
    <property type="molecule type" value="Genomic_DNA"/>
</dbReference>
<comment type="caution">
    <text evidence="3">The sequence shown here is derived from an EMBL/GenBank/DDBJ whole genome shotgun (WGS) entry which is preliminary data.</text>
</comment>
<comment type="subcellular location">
    <subcellularLocation>
        <location evidence="1">Cytoplasm</location>
    </subcellularLocation>
</comment>
<proteinExistence type="predicted"/>
<dbReference type="InterPro" id="IPR039865">
    <property type="entry name" value="PPP2R3C"/>
</dbReference>
<name>A0AAV8TIQ5_9ROSI</name>
<sequence length="266" mass="31001">MSKRVICSRYSTLWCLDIETYVSPPILIMLETETILLDIFEEKQQKTAEAGTIPTFDKKIFALTKFKPEQGSISHRVQRLAKYRFLKVSLPQTRIDMSEFDEDSDGFLQPHYFSFGYTYRKACIKKMLLSNCLQELMELDQESEEEITDTEQAKTCFFLHLRSAYVMDFESFLDFVLALENKDTPEGLTYLFIYVHQKWIEGGNYEFCIEDPADPLRITLADLLSCKQGGTVASMLVDARGFRTHDNRENLLREYEESLEGRIVSY</sequence>
<dbReference type="Proteomes" id="UP001159364">
    <property type="component" value="Linkage Group LG04"/>
</dbReference>
<dbReference type="PANTHER" id="PTHR12085:SF3">
    <property type="entry name" value="SERINE_THREONINE-PROTEIN PHOSPHATASE 2A REGULATORY SUBUNIT B'' SUBUNIT GAMMA"/>
    <property type="match status" value="1"/>
</dbReference>
<dbReference type="AlphaFoldDB" id="A0AAV8TIQ5"/>
<evidence type="ECO:0000313" key="3">
    <source>
        <dbReference type="EMBL" id="KAJ8766746.1"/>
    </source>
</evidence>
<dbReference type="GO" id="GO:0000226">
    <property type="term" value="P:microtubule cytoskeleton organization"/>
    <property type="evidence" value="ECO:0007669"/>
    <property type="project" value="TreeGrafter"/>
</dbReference>
<dbReference type="GO" id="GO:0005737">
    <property type="term" value="C:cytoplasm"/>
    <property type="evidence" value="ECO:0007669"/>
    <property type="project" value="UniProtKB-SubCell"/>
</dbReference>
<dbReference type="PANTHER" id="PTHR12085">
    <property type="entry name" value="SERINE/THREONINE-PROTEIN PHOSPHATASE 2A REGULATORY SUBUNIT B'' SUBUNIT GAMMA"/>
    <property type="match status" value="1"/>
</dbReference>
<dbReference type="GO" id="GO:0035303">
    <property type="term" value="P:regulation of dephosphorylation"/>
    <property type="evidence" value="ECO:0007669"/>
    <property type="project" value="InterPro"/>
</dbReference>
<protein>
    <submittedName>
        <fullName evidence="3">Uncharacterized protein</fullName>
    </submittedName>
</protein>
<evidence type="ECO:0000256" key="2">
    <source>
        <dbReference type="ARBA" id="ARBA00022490"/>
    </source>
</evidence>
<evidence type="ECO:0000313" key="4">
    <source>
        <dbReference type="Proteomes" id="UP001159364"/>
    </source>
</evidence>
<keyword evidence="2" id="KW-0963">Cytoplasm</keyword>
<accession>A0AAV8TIQ5</accession>
<dbReference type="GO" id="GO:0030865">
    <property type="term" value="P:cortical cytoskeleton organization"/>
    <property type="evidence" value="ECO:0007669"/>
    <property type="project" value="TreeGrafter"/>
</dbReference>